<dbReference type="PROSITE" id="PS51257">
    <property type="entry name" value="PROKAR_LIPOPROTEIN"/>
    <property type="match status" value="1"/>
</dbReference>
<keyword evidence="5" id="KW-0998">Cell outer membrane</keyword>
<keyword evidence="2" id="KW-0732">Signal</keyword>
<name>A0AB39UV69_9GAMM</name>
<comment type="subcellular location">
    <subcellularLocation>
        <location evidence="1">Cell outer membrane</location>
        <topology evidence="1">Lipid-anchor</topology>
    </subcellularLocation>
</comment>
<keyword evidence="3" id="KW-0472">Membrane</keyword>
<dbReference type="InterPro" id="IPR032831">
    <property type="entry name" value="LptM_cons"/>
</dbReference>
<dbReference type="KEGG" id="tcd:AAIA72_13740"/>
<evidence type="ECO:0000256" key="3">
    <source>
        <dbReference type="ARBA" id="ARBA00023136"/>
    </source>
</evidence>
<evidence type="ECO:0000256" key="5">
    <source>
        <dbReference type="ARBA" id="ARBA00023237"/>
    </source>
</evidence>
<evidence type="ECO:0000313" key="7">
    <source>
        <dbReference type="EMBL" id="XDT71856.1"/>
    </source>
</evidence>
<evidence type="ECO:0000256" key="6">
    <source>
        <dbReference type="ARBA" id="ARBA00023288"/>
    </source>
</evidence>
<sequence length="43" mass="4510">MKRLGLAIIVAWVLMGASCGQKGDLYLPDDSPKPAQDASAPQP</sequence>
<reference evidence="7" key="1">
    <citation type="submission" date="2024-05" db="EMBL/GenBank/DDBJ databases">
        <title>Genome sequencing of novel strain.</title>
        <authorList>
            <person name="Ganbat D."/>
            <person name="Ganbat S."/>
            <person name="Lee S.-J."/>
        </authorList>
    </citation>
    <scope>NUCLEOTIDE SEQUENCE</scope>
    <source>
        <strain evidence="7">SMD15-11</strain>
    </source>
</reference>
<protein>
    <submittedName>
        <fullName evidence="7">Lipoprotein</fullName>
    </submittedName>
</protein>
<proteinExistence type="predicted"/>
<dbReference type="EMBL" id="CP154858">
    <property type="protein sequence ID" value="XDT71856.1"/>
    <property type="molecule type" value="Genomic_DNA"/>
</dbReference>
<evidence type="ECO:0000256" key="2">
    <source>
        <dbReference type="ARBA" id="ARBA00022729"/>
    </source>
</evidence>
<keyword evidence="6 7" id="KW-0449">Lipoprotein</keyword>
<organism evidence="7">
    <name type="scientific">Thermohahella caldifontis</name>
    <dbReference type="NCBI Taxonomy" id="3142973"/>
    <lineage>
        <taxon>Bacteria</taxon>
        <taxon>Pseudomonadati</taxon>
        <taxon>Pseudomonadota</taxon>
        <taxon>Gammaproteobacteria</taxon>
        <taxon>Oceanospirillales</taxon>
        <taxon>Hahellaceae</taxon>
        <taxon>Thermohahella</taxon>
    </lineage>
</organism>
<dbReference type="AlphaFoldDB" id="A0AB39UV69"/>
<evidence type="ECO:0000256" key="4">
    <source>
        <dbReference type="ARBA" id="ARBA00023139"/>
    </source>
</evidence>
<evidence type="ECO:0000256" key="1">
    <source>
        <dbReference type="ARBA" id="ARBA00004459"/>
    </source>
</evidence>
<gene>
    <name evidence="7" type="ORF">AAIA72_13740</name>
</gene>
<dbReference type="RefSeq" id="WP_369600880.1">
    <property type="nucleotide sequence ID" value="NZ_CP154858.1"/>
</dbReference>
<keyword evidence="4" id="KW-0564">Palmitate</keyword>
<accession>A0AB39UV69</accession>
<dbReference type="NCBIfam" id="NF047847">
    <property type="entry name" value="SS_mature_LptM"/>
    <property type="match status" value="1"/>
</dbReference>